<dbReference type="InParanoid" id="A0A1X7U4F5"/>
<feature type="region of interest" description="Disordered" evidence="2">
    <location>
        <begin position="1"/>
        <end position="79"/>
    </location>
</feature>
<feature type="coiled-coil region" evidence="1">
    <location>
        <begin position="740"/>
        <end position="781"/>
    </location>
</feature>
<accession>A0A1X7U4F5</accession>
<evidence type="ECO:0000256" key="2">
    <source>
        <dbReference type="SAM" id="MobiDB-lite"/>
    </source>
</evidence>
<gene>
    <name evidence="3" type="primary">109584699</name>
</gene>
<evidence type="ECO:0000313" key="4">
    <source>
        <dbReference type="Proteomes" id="UP000007879"/>
    </source>
</evidence>
<keyword evidence="4" id="KW-1185">Reference proteome</keyword>
<feature type="compositionally biased region" description="Polar residues" evidence="2">
    <location>
        <begin position="658"/>
        <end position="671"/>
    </location>
</feature>
<feature type="compositionally biased region" description="Basic and acidic residues" evidence="2">
    <location>
        <begin position="151"/>
        <end position="160"/>
    </location>
</feature>
<name>A0A1X7U4F5_AMPQE</name>
<feature type="region of interest" description="Disordered" evidence="2">
    <location>
        <begin position="649"/>
        <end position="693"/>
    </location>
</feature>
<keyword evidence="1" id="KW-0175">Coiled coil</keyword>
<feature type="region of interest" description="Disordered" evidence="2">
    <location>
        <begin position="142"/>
        <end position="250"/>
    </location>
</feature>
<evidence type="ECO:0000313" key="3">
    <source>
        <dbReference type="EnsemblMetazoa" id="Aqu2.1.22792_001"/>
    </source>
</evidence>
<reference evidence="3" key="2">
    <citation type="submission" date="2017-05" db="UniProtKB">
        <authorList>
            <consortium name="EnsemblMetazoa"/>
        </authorList>
    </citation>
    <scope>IDENTIFICATION</scope>
</reference>
<feature type="region of interest" description="Disordered" evidence="2">
    <location>
        <begin position="296"/>
        <end position="316"/>
    </location>
</feature>
<sequence>MAGLDLSLSNALLDGTLTRRTGREERKGTDPSSQETFPALVYTEPHKALDQRVLFRPPQQKKRGEGEKRRRHSEITAPYGRHSKSWDEVISDFISNKILKNTPKEEPRPLTRSLSWDALHTLKGGKVEEEKPAPKTFVFKPQKRKISRLGGKQEEVIKEATEEEEVPPRNYQLEDNDDPAGPYEVPMPTPKRPIRSSDPMKPTKSPRTKKSPNDESAVVAPVAKPRTKIPSNVTPVEATPIAPPPRDIVSNTSRHTSFVVQDIVSPHSKLDEIKPIVKDGDIGLLKIRVLGMRLPQGPTKNKGTDSGGEEEEVEPVATVTPKDGLFCVLSIIGKHSQFQSSLQPLDPITGASVWNKTDAGCTAVFYTTASQQVVVMCRKLSLAESDQSESSRRAQAECVGVGMIDISSLSHQTLSSDRGSIEDWSELKAQFNEVRLDLEPHGSVLLNVSYTCLEPQSSVQCTGSITVVGLNGVDCYKEGEPCSTCCTVDIDSENYGTTSSKLGVPDQLSTGWATEPIPFDSNQNTLCRIQLWGITSQESEYWFGEVYTPLSLVLPYSDQIVHQEEENGPLKLLDTFERKIVMPIEPKGQITIQFNMSPAVDDDNNINETIKVLSVLEGSGLFKPEALAMLKNEAKELTTDNKMSTITEEDSSGEVAPPTSSFQGAVAQSGTYDHLSPSLPPTSPTHSLLSQHSIKRSSRMTLRLLGSLKLQVPKSYDERRHKIDINTDPVREMEIMKVELKDVKARLATSEYQKEKAEMKIKSLEEEVFELRKQLKKKAKK</sequence>
<proteinExistence type="predicted"/>
<dbReference type="Proteomes" id="UP000007879">
    <property type="component" value="Unassembled WGS sequence"/>
</dbReference>
<reference evidence="4" key="1">
    <citation type="journal article" date="2010" name="Nature">
        <title>The Amphimedon queenslandica genome and the evolution of animal complexity.</title>
        <authorList>
            <person name="Srivastava M."/>
            <person name="Simakov O."/>
            <person name="Chapman J."/>
            <person name="Fahey B."/>
            <person name="Gauthier M.E."/>
            <person name="Mitros T."/>
            <person name="Richards G.S."/>
            <person name="Conaco C."/>
            <person name="Dacre M."/>
            <person name="Hellsten U."/>
            <person name="Larroux C."/>
            <person name="Putnam N.H."/>
            <person name="Stanke M."/>
            <person name="Adamska M."/>
            <person name="Darling A."/>
            <person name="Degnan S.M."/>
            <person name="Oakley T.H."/>
            <person name="Plachetzki D.C."/>
            <person name="Zhai Y."/>
            <person name="Adamski M."/>
            <person name="Calcino A."/>
            <person name="Cummins S.F."/>
            <person name="Goodstein D.M."/>
            <person name="Harris C."/>
            <person name="Jackson D.J."/>
            <person name="Leys S.P."/>
            <person name="Shu S."/>
            <person name="Woodcroft B.J."/>
            <person name="Vervoort M."/>
            <person name="Kosik K.S."/>
            <person name="Manning G."/>
            <person name="Degnan B.M."/>
            <person name="Rokhsar D.S."/>
        </authorList>
    </citation>
    <scope>NUCLEOTIDE SEQUENCE [LARGE SCALE GENOMIC DNA]</scope>
</reference>
<evidence type="ECO:0000256" key="1">
    <source>
        <dbReference type="SAM" id="Coils"/>
    </source>
</evidence>
<dbReference type="EnsemblMetazoa" id="XM_020000524.1">
    <property type="protein sequence ID" value="XP_019856083.1"/>
    <property type="gene ID" value="LOC109584699"/>
</dbReference>
<dbReference type="KEGG" id="aqu:109584699"/>
<protein>
    <submittedName>
        <fullName evidence="3">Uncharacterized protein</fullName>
    </submittedName>
</protein>
<dbReference type="EnsemblMetazoa" id="Aqu2.1.22792_001">
    <property type="protein sequence ID" value="Aqu2.1.22792_001"/>
    <property type="gene ID" value="Aqu2.1.22792"/>
</dbReference>
<organism evidence="3">
    <name type="scientific">Amphimedon queenslandica</name>
    <name type="common">Sponge</name>
    <dbReference type="NCBI Taxonomy" id="400682"/>
    <lineage>
        <taxon>Eukaryota</taxon>
        <taxon>Metazoa</taxon>
        <taxon>Porifera</taxon>
        <taxon>Demospongiae</taxon>
        <taxon>Heteroscleromorpha</taxon>
        <taxon>Haplosclerida</taxon>
        <taxon>Niphatidae</taxon>
        <taxon>Amphimedon</taxon>
    </lineage>
</organism>
<dbReference type="AlphaFoldDB" id="A0A1X7U4F5"/>